<organism evidence="1 2">
    <name type="scientific">Parabacteroides goldsteinii DSM 19448 = WAL 12034</name>
    <dbReference type="NCBI Taxonomy" id="927665"/>
    <lineage>
        <taxon>Bacteria</taxon>
        <taxon>Pseudomonadati</taxon>
        <taxon>Bacteroidota</taxon>
        <taxon>Bacteroidia</taxon>
        <taxon>Bacteroidales</taxon>
        <taxon>Tannerellaceae</taxon>
        <taxon>Parabacteroides</taxon>
    </lineage>
</organism>
<reference evidence="1 2" key="1">
    <citation type="submission" date="2013-04" db="EMBL/GenBank/DDBJ databases">
        <title>The Genome Sequence of Parabacteroides goldsteinii DSM 19448.</title>
        <authorList>
            <consortium name="The Broad Institute Genomics Platform"/>
            <person name="Earl A."/>
            <person name="Ward D."/>
            <person name="Feldgarden M."/>
            <person name="Gevers D."/>
            <person name="Martens E."/>
            <person name="Sakamoto M."/>
            <person name="Benno Y."/>
            <person name="Song Y."/>
            <person name="Liu C."/>
            <person name="Lee J."/>
            <person name="Bolanos M."/>
            <person name="Vaisanen M.L."/>
            <person name="Finegold S.M."/>
            <person name="Walker B."/>
            <person name="Young S."/>
            <person name="Zeng Q."/>
            <person name="Gargeya S."/>
            <person name="Fitzgerald M."/>
            <person name="Haas B."/>
            <person name="Abouelleil A."/>
            <person name="Allen A.W."/>
            <person name="Alvarado L."/>
            <person name="Arachchi H.M."/>
            <person name="Berlin A.M."/>
            <person name="Chapman S.B."/>
            <person name="Gainer-Dewar J."/>
            <person name="Goldberg J."/>
            <person name="Griggs A."/>
            <person name="Gujja S."/>
            <person name="Hansen M."/>
            <person name="Howarth C."/>
            <person name="Imamovic A."/>
            <person name="Ireland A."/>
            <person name="Larimer J."/>
            <person name="McCowan C."/>
            <person name="Murphy C."/>
            <person name="Pearson M."/>
            <person name="Poon T.W."/>
            <person name="Priest M."/>
            <person name="Roberts A."/>
            <person name="Saif S."/>
            <person name="Shea T."/>
            <person name="Sisk P."/>
            <person name="Sykes S."/>
            <person name="Wortman J."/>
            <person name="Nusbaum C."/>
            <person name="Birren B."/>
        </authorList>
    </citation>
    <scope>NUCLEOTIDE SEQUENCE [LARGE SCALE GENOMIC DNA]</scope>
    <source>
        <strain evidence="1 2">DSM 19448</strain>
    </source>
</reference>
<dbReference type="PATRIC" id="fig|927665.4.peg.4452"/>
<name>A0A0F5IQR7_9BACT</name>
<proteinExistence type="predicted"/>
<accession>A0A0F5IQR7</accession>
<comment type="caution">
    <text evidence="1">The sequence shown here is derived from an EMBL/GenBank/DDBJ whole genome shotgun (WGS) entry which is preliminary data.</text>
</comment>
<dbReference type="AlphaFoldDB" id="A0A0F5IQR7"/>
<dbReference type="EMBL" id="AQHV01000024">
    <property type="protein sequence ID" value="KKB47919.1"/>
    <property type="molecule type" value="Genomic_DNA"/>
</dbReference>
<dbReference type="SUPFAM" id="SSF75005">
    <property type="entry name" value="Arabinanase/levansucrase/invertase"/>
    <property type="match status" value="1"/>
</dbReference>
<dbReference type="CDD" id="cd08994">
    <property type="entry name" value="GH43_62_32_68_117_130-like"/>
    <property type="match status" value="1"/>
</dbReference>
<dbReference type="RefSeq" id="WP_007658176.1">
    <property type="nucleotide sequence ID" value="NZ_KQ033913.1"/>
</dbReference>
<dbReference type="HOGENOM" id="CLU_026773_0_0_10"/>
<sequence>MKLYSLLLCASAACWFGMQDINAQITERPRPVEWDHLVEGARFIDRFLPMPAGKLSSDVWGAKDVVPRYVDNGIEDDIRSYWGGNILLGEDNQYHLYVCGWPENSPKGHMFWPNSTVYHAVCKNSVGPFIIKDTIGPGHNPEAFRLKDGRVVVYVIDGYYISDGLNGPWTRKKFDFDKRDRRIIEGLSNLTFAQREDGSYLMVCRGGGVWISQTGLSPYNQISDKRAYPPVKGEFEDPVVWRDHVQYHLIVNDWLGRIAFYQRSKDGINWITDPGEAYQPGVSFHEDGKVENWFKYERIKIFQDKYGRAIQANFAVIDTLKNEDLPNDNHSSKNISIPLNPGVLLTVLDTKPITEKTKTIRVKIAAEEGFNPQTDIDLNSLRFGASTEVNYGKGCKVLSTKNEGKDLVVTFDAKGNGITAEEFAPKLLGKTTSGKLLFGYARLPWVSYNDPILSARMPIVSPDSQDMNVVVENFGQVASKPAVLKLELLQDGNRKEVGQAKLSSLNPYGKTNVSLPGKMKFEKGKAYDFVLTIRTKDNVISTFSYHCEPIDKMLY</sequence>
<evidence type="ECO:0000313" key="2">
    <source>
        <dbReference type="Proteomes" id="UP000033047"/>
    </source>
</evidence>
<dbReference type="Proteomes" id="UP000033047">
    <property type="component" value="Unassembled WGS sequence"/>
</dbReference>
<dbReference type="STRING" id="927665.HMPREF1535_04335"/>
<evidence type="ECO:0000313" key="1">
    <source>
        <dbReference type="EMBL" id="KKB47919.1"/>
    </source>
</evidence>
<dbReference type="Gene3D" id="2.115.10.20">
    <property type="entry name" value="Glycosyl hydrolase domain, family 43"/>
    <property type="match status" value="1"/>
</dbReference>
<gene>
    <name evidence="1" type="ORF">HMPREF1535_04335</name>
</gene>
<dbReference type="InterPro" id="IPR023296">
    <property type="entry name" value="Glyco_hydro_beta-prop_sf"/>
</dbReference>
<protein>
    <submittedName>
        <fullName evidence="1">Uncharacterized protein</fullName>
    </submittedName>
</protein>